<proteinExistence type="predicted"/>
<comment type="caution">
    <text evidence="2">The sequence shown here is derived from an EMBL/GenBank/DDBJ whole genome shotgun (WGS) entry which is preliminary data.</text>
</comment>
<gene>
    <name evidence="2" type="ORF">AHIS1636_21470</name>
</gene>
<dbReference type="EMBL" id="BRVS01000008">
    <property type="protein sequence ID" value="GLB67707.1"/>
    <property type="molecule type" value="Genomic_DNA"/>
</dbReference>
<name>A0ABQ5MUN6_9MICC</name>
<accession>A0ABQ5MUN6</accession>
<sequence length="114" mass="11096">MEASGAPDRAAPSDVREGIARWPGAGCAAGTEGTEEIGWAGEEGTFEIGSAGAEGAGGIGSAGADSGRGGWAGCPGGVPGCDCRRARRLAGCPTVSAVRDSGTCFVIVAANLRE</sequence>
<evidence type="ECO:0000313" key="3">
    <source>
        <dbReference type="Proteomes" id="UP001209654"/>
    </source>
</evidence>
<reference evidence="2 3" key="1">
    <citation type="journal article" date="2023" name="Int. J. Syst. Evol. Microbiol.">
        <title>Arthrobacter mangrovi sp. nov., an actinobacterium isolated from the rhizosphere of a mangrove.</title>
        <authorList>
            <person name="Hamada M."/>
            <person name="Saitou S."/>
            <person name="Enomoto N."/>
            <person name="Nanri K."/>
            <person name="Hidaka K."/>
            <person name="Miura T."/>
            <person name="Tamura T."/>
        </authorList>
    </citation>
    <scope>NUCLEOTIDE SEQUENCE [LARGE SCALE GENOMIC DNA]</scope>
    <source>
        <strain evidence="2 3">NBRC 112813</strain>
    </source>
</reference>
<evidence type="ECO:0000313" key="2">
    <source>
        <dbReference type="EMBL" id="GLB67707.1"/>
    </source>
</evidence>
<keyword evidence="3" id="KW-1185">Reference proteome</keyword>
<protein>
    <submittedName>
        <fullName evidence="2">Uncharacterized protein</fullName>
    </submittedName>
</protein>
<organism evidence="2 3">
    <name type="scientific">Arthrobacter mangrovi</name>
    <dbReference type="NCBI Taxonomy" id="2966350"/>
    <lineage>
        <taxon>Bacteria</taxon>
        <taxon>Bacillati</taxon>
        <taxon>Actinomycetota</taxon>
        <taxon>Actinomycetes</taxon>
        <taxon>Micrococcales</taxon>
        <taxon>Micrococcaceae</taxon>
        <taxon>Arthrobacter</taxon>
    </lineage>
</organism>
<dbReference type="Proteomes" id="UP001209654">
    <property type="component" value="Unassembled WGS sequence"/>
</dbReference>
<evidence type="ECO:0000256" key="1">
    <source>
        <dbReference type="SAM" id="MobiDB-lite"/>
    </source>
</evidence>
<feature type="region of interest" description="Disordered" evidence="1">
    <location>
        <begin position="1"/>
        <end position="31"/>
    </location>
</feature>